<evidence type="ECO:0000259" key="4">
    <source>
        <dbReference type="SMART" id="SM00646"/>
    </source>
</evidence>
<keyword evidence="3" id="KW-0812">Transmembrane</keyword>
<dbReference type="PANTHER" id="PTHR30404">
    <property type="entry name" value="N-ACETYLMURAMOYL-L-ALANINE AMIDASE"/>
    <property type="match status" value="1"/>
</dbReference>
<feature type="transmembrane region" description="Helical" evidence="3">
    <location>
        <begin position="19"/>
        <end position="37"/>
    </location>
</feature>
<dbReference type="InterPro" id="IPR050695">
    <property type="entry name" value="N-acetylmuramoyl_amidase_3"/>
</dbReference>
<organism evidence="5 6">
    <name type="scientific">Streptomyces crystallinus</name>
    <dbReference type="NCBI Taxonomy" id="68191"/>
    <lineage>
        <taxon>Bacteria</taxon>
        <taxon>Bacillati</taxon>
        <taxon>Actinomycetota</taxon>
        <taxon>Actinomycetes</taxon>
        <taxon>Kitasatosporales</taxon>
        <taxon>Streptomycetaceae</taxon>
        <taxon>Streptomyces</taxon>
    </lineage>
</organism>
<dbReference type="EMBL" id="BAAACA010000019">
    <property type="protein sequence ID" value="GAA0603183.1"/>
    <property type="molecule type" value="Genomic_DNA"/>
</dbReference>
<accession>A0ABN1G3H9</accession>
<dbReference type="RefSeq" id="WP_344074698.1">
    <property type="nucleotide sequence ID" value="NZ_BAAACA010000019.1"/>
</dbReference>
<feature type="compositionally biased region" description="Low complexity" evidence="2">
    <location>
        <begin position="72"/>
        <end position="98"/>
    </location>
</feature>
<keyword evidence="1" id="KW-0378">Hydrolase</keyword>
<feature type="region of interest" description="Disordered" evidence="2">
    <location>
        <begin position="43"/>
        <end position="102"/>
    </location>
</feature>
<dbReference type="SMART" id="SM00646">
    <property type="entry name" value="Ami_3"/>
    <property type="match status" value="1"/>
</dbReference>
<dbReference type="SUPFAM" id="SSF53187">
    <property type="entry name" value="Zn-dependent exopeptidases"/>
    <property type="match status" value="1"/>
</dbReference>
<sequence length="325" mass="33792">MSYDSESPTPARRRLRGNLVIVTAALVPTALAGWLVWQAMGGSGGQDDKPPRVLPLPSAPAAQPSGNGNAKAPTVTVTATPSPSTASPSTASPSTQSARPTGPLAGRVVVIDPGHNPSNFKHAAEINRQVDIGTNKKECDTTGTDTEGGYTEAAFTLDVSHRLRALLEKQGATVSYTQDNDRPFGPCVDERAAIGNRAKADAVVSVHADGAAEGQRGFHVILPALVNAGKANTAPIVKPSRELGERIAGKFVLATGMGPSNYVGEGTGLDVRKDLGGLNLSTVPKVFIECGNMRDSRDEGLLTSPEWRQKAAQGIADGISGFLRT</sequence>
<protein>
    <submittedName>
        <fullName evidence="5">N-acetylmuramoyl-L-alanine amidase</fullName>
    </submittedName>
</protein>
<dbReference type="Proteomes" id="UP001500668">
    <property type="component" value="Unassembled WGS sequence"/>
</dbReference>
<dbReference type="CDD" id="cd02696">
    <property type="entry name" value="MurNAc-LAA"/>
    <property type="match status" value="1"/>
</dbReference>
<keyword evidence="3" id="KW-0472">Membrane</keyword>
<reference evidence="5 6" key="1">
    <citation type="journal article" date="2019" name="Int. J. Syst. Evol. Microbiol.">
        <title>The Global Catalogue of Microorganisms (GCM) 10K type strain sequencing project: providing services to taxonomists for standard genome sequencing and annotation.</title>
        <authorList>
            <consortium name="The Broad Institute Genomics Platform"/>
            <consortium name="The Broad Institute Genome Sequencing Center for Infectious Disease"/>
            <person name="Wu L."/>
            <person name="Ma J."/>
        </authorList>
    </citation>
    <scope>NUCLEOTIDE SEQUENCE [LARGE SCALE GENOMIC DNA]</scope>
    <source>
        <strain evidence="5 6">JCM 5067</strain>
    </source>
</reference>
<evidence type="ECO:0000313" key="5">
    <source>
        <dbReference type="EMBL" id="GAA0603183.1"/>
    </source>
</evidence>
<evidence type="ECO:0000256" key="3">
    <source>
        <dbReference type="SAM" id="Phobius"/>
    </source>
</evidence>
<feature type="domain" description="MurNAc-LAA" evidence="4">
    <location>
        <begin position="192"/>
        <end position="320"/>
    </location>
</feature>
<dbReference type="Gene3D" id="3.40.630.40">
    <property type="entry name" value="Zn-dependent exopeptidases"/>
    <property type="match status" value="1"/>
</dbReference>
<proteinExistence type="predicted"/>
<evidence type="ECO:0000313" key="6">
    <source>
        <dbReference type="Proteomes" id="UP001500668"/>
    </source>
</evidence>
<evidence type="ECO:0000256" key="1">
    <source>
        <dbReference type="ARBA" id="ARBA00022801"/>
    </source>
</evidence>
<keyword evidence="6" id="KW-1185">Reference proteome</keyword>
<comment type="caution">
    <text evidence="5">The sequence shown here is derived from an EMBL/GenBank/DDBJ whole genome shotgun (WGS) entry which is preliminary data.</text>
</comment>
<keyword evidence="3" id="KW-1133">Transmembrane helix</keyword>
<gene>
    <name evidence="5" type="ORF">GCM10010394_35980</name>
</gene>
<dbReference type="PANTHER" id="PTHR30404:SF0">
    <property type="entry name" value="N-ACETYLMURAMOYL-L-ALANINE AMIDASE AMIC"/>
    <property type="match status" value="1"/>
</dbReference>
<dbReference type="InterPro" id="IPR002508">
    <property type="entry name" value="MurNAc-LAA_cat"/>
</dbReference>
<name>A0ABN1G3H9_9ACTN</name>
<dbReference type="Pfam" id="PF01520">
    <property type="entry name" value="Amidase_3"/>
    <property type="match status" value="1"/>
</dbReference>
<evidence type="ECO:0000256" key="2">
    <source>
        <dbReference type="SAM" id="MobiDB-lite"/>
    </source>
</evidence>